<dbReference type="Proteomes" id="UP000624703">
    <property type="component" value="Unassembled WGS sequence"/>
</dbReference>
<dbReference type="RefSeq" id="WP_200312119.1">
    <property type="nucleotide sequence ID" value="NZ_JAENIM010000043.1"/>
</dbReference>
<dbReference type="Pfam" id="PF10077">
    <property type="entry name" value="DUF2314"/>
    <property type="match status" value="1"/>
</dbReference>
<evidence type="ECO:0000259" key="1">
    <source>
        <dbReference type="Pfam" id="PF10077"/>
    </source>
</evidence>
<dbReference type="EMBL" id="JAENIM010000043">
    <property type="protein sequence ID" value="MBK1792105.1"/>
    <property type="molecule type" value="Genomic_DNA"/>
</dbReference>
<protein>
    <submittedName>
        <fullName evidence="2">DUF2314 domain-containing protein</fullName>
    </submittedName>
</protein>
<comment type="caution">
    <text evidence="2">The sequence shown here is derived from an EMBL/GenBank/DDBJ whole genome shotgun (WGS) entry which is preliminary data.</text>
</comment>
<evidence type="ECO:0000313" key="2">
    <source>
        <dbReference type="EMBL" id="MBK1792105.1"/>
    </source>
</evidence>
<gene>
    <name evidence="2" type="ORF">JIN82_13165</name>
</gene>
<sequence>MKTLFQKSPEEKLSRLKKDFTRNTIPHLFANDKVNTIKHLLSDDAAEYAAYQWKELVSSMSYGEHKKLSEEIIIVSYQSGRFLFIEVKLPENIVEGDPIGMIIVVGPCTNEEALYGEWADDDFSKSTISLYMLSYEDGCAIISLHNGKKFKMLHELDTMSFGLFDDYVHNRHAPSSVSKELLHMVDLDSGSEKMNRAIQSARDTLLDATQRFIAGELEGFSVKFPITDGVNTEHVWLANTHFFEGLFTGEIESDIENVEGFETGQEIEVSFDAVSDWLYLENGKMHGSYTLRAMLSDMHPSVAKQYREILAPVEVKEIY</sequence>
<dbReference type="InterPro" id="IPR018756">
    <property type="entry name" value="DUF2314"/>
</dbReference>
<reference evidence="2" key="1">
    <citation type="submission" date="2021-01" db="EMBL/GenBank/DDBJ databases">
        <title>Modified the classification status of verrucomicrobia.</title>
        <authorList>
            <person name="Feng X."/>
        </authorList>
    </citation>
    <scope>NUCLEOTIDE SEQUENCE</scope>
    <source>
        <strain evidence="2">_KCTC 22039</strain>
    </source>
</reference>
<dbReference type="AlphaFoldDB" id="A0A8J7SJF2"/>
<evidence type="ECO:0000313" key="3">
    <source>
        <dbReference type="Proteomes" id="UP000624703"/>
    </source>
</evidence>
<organism evidence="2 3">
    <name type="scientific">Persicirhabdus sediminis</name>
    <dbReference type="NCBI Taxonomy" id="454144"/>
    <lineage>
        <taxon>Bacteria</taxon>
        <taxon>Pseudomonadati</taxon>
        <taxon>Verrucomicrobiota</taxon>
        <taxon>Verrucomicrobiia</taxon>
        <taxon>Verrucomicrobiales</taxon>
        <taxon>Verrucomicrobiaceae</taxon>
        <taxon>Persicirhabdus</taxon>
    </lineage>
</organism>
<feature type="domain" description="DUF2314" evidence="1">
    <location>
        <begin position="192"/>
        <end position="308"/>
    </location>
</feature>
<name>A0A8J7SJF2_9BACT</name>
<keyword evidence="3" id="KW-1185">Reference proteome</keyword>
<proteinExistence type="predicted"/>
<accession>A0A8J7SJF2</accession>